<reference evidence="4" key="1">
    <citation type="journal article" date="2019" name="Int. J. Syst. Evol. Microbiol.">
        <title>The Global Catalogue of Microorganisms (GCM) 10K type strain sequencing project: providing services to taxonomists for standard genome sequencing and annotation.</title>
        <authorList>
            <consortium name="The Broad Institute Genomics Platform"/>
            <consortium name="The Broad Institute Genome Sequencing Center for Infectious Disease"/>
            <person name="Wu L."/>
            <person name="Ma J."/>
        </authorList>
    </citation>
    <scope>NUCLEOTIDE SEQUENCE [LARGE SCALE GENOMIC DNA]</scope>
    <source>
        <strain evidence="4">JCM 18014</strain>
    </source>
</reference>
<organism evidence="3 4">
    <name type="scientific">Erythrobacter westpacificensis</name>
    <dbReference type="NCBI Taxonomy" id="1055231"/>
    <lineage>
        <taxon>Bacteria</taxon>
        <taxon>Pseudomonadati</taxon>
        <taxon>Pseudomonadota</taxon>
        <taxon>Alphaproteobacteria</taxon>
        <taxon>Sphingomonadales</taxon>
        <taxon>Erythrobacteraceae</taxon>
        <taxon>Erythrobacter/Porphyrobacter group</taxon>
        <taxon>Erythrobacter</taxon>
    </lineage>
</organism>
<dbReference type="PROSITE" id="PS51257">
    <property type="entry name" value="PROKAR_LIPOPROTEIN"/>
    <property type="match status" value="1"/>
</dbReference>
<proteinExistence type="predicted"/>
<dbReference type="Proteomes" id="UP001500518">
    <property type="component" value="Unassembled WGS sequence"/>
</dbReference>
<evidence type="ECO:0000256" key="2">
    <source>
        <dbReference type="SAM" id="SignalP"/>
    </source>
</evidence>
<name>A0ABP9K5P4_9SPHN</name>
<gene>
    <name evidence="3" type="ORF">GCM10023208_08640</name>
</gene>
<comment type="caution">
    <text evidence="3">The sequence shown here is derived from an EMBL/GenBank/DDBJ whole genome shotgun (WGS) entry which is preliminary data.</text>
</comment>
<keyword evidence="2" id="KW-0732">Signal</keyword>
<feature type="compositionally biased region" description="Low complexity" evidence="1">
    <location>
        <begin position="73"/>
        <end position="86"/>
    </location>
</feature>
<feature type="region of interest" description="Disordered" evidence="1">
    <location>
        <begin position="41"/>
        <end position="98"/>
    </location>
</feature>
<evidence type="ECO:0000313" key="3">
    <source>
        <dbReference type="EMBL" id="GAA5050009.1"/>
    </source>
</evidence>
<dbReference type="EMBL" id="BAABHV010000008">
    <property type="protein sequence ID" value="GAA5050009.1"/>
    <property type="molecule type" value="Genomic_DNA"/>
</dbReference>
<protein>
    <recommendedName>
        <fullName evidence="5">Secreted protein</fullName>
    </recommendedName>
</protein>
<feature type="compositionally biased region" description="Acidic residues" evidence="1">
    <location>
        <begin position="87"/>
        <end position="98"/>
    </location>
</feature>
<evidence type="ECO:0008006" key="5">
    <source>
        <dbReference type="Google" id="ProtNLM"/>
    </source>
</evidence>
<evidence type="ECO:0000256" key="1">
    <source>
        <dbReference type="SAM" id="MobiDB-lite"/>
    </source>
</evidence>
<evidence type="ECO:0000313" key="4">
    <source>
        <dbReference type="Proteomes" id="UP001500518"/>
    </source>
</evidence>
<dbReference type="RefSeq" id="WP_346031901.1">
    <property type="nucleotide sequence ID" value="NZ_BAABHV010000008.1"/>
</dbReference>
<keyword evidence="4" id="KW-1185">Reference proteome</keyword>
<feature type="chain" id="PRO_5047005818" description="Secreted protein" evidence="2">
    <location>
        <begin position="22"/>
        <end position="98"/>
    </location>
</feature>
<accession>A0ABP9K5P4</accession>
<sequence>MTTIRTLALAAPLLLALSACGDDPAVDVENDGREASGEVLEGTISDEMLPLDQVRSQAPLAESDARDEGGAVPATPQPAAEETQAPESEEPEPADEAE</sequence>
<feature type="signal peptide" evidence="2">
    <location>
        <begin position="1"/>
        <end position="21"/>
    </location>
</feature>